<dbReference type="STRING" id="30069.A0A182YEE5"/>
<dbReference type="InterPro" id="IPR048485">
    <property type="entry name" value="COG5_helical"/>
</dbReference>
<dbReference type="Pfam" id="PF10392">
    <property type="entry name" value="COG5_N"/>
    <property type="match status" value="1"/>
</dbReference>
<accession>A0A182YEE5</accession>
<name>A0A182YEE5_ANOST</name>
<reference evidence="10" key="1">
    <citation type="journal article" date="2014" name="Genome Biol.">
        <title>Genome analysis of a major urban malaria vector mosquito, Anopheles stephensi.</title>
        <authorList>
            <person name="Jiang X."/>
            <person name="Peery A."/>
            <person name="Hall A.B."/>
            <person name="Sharma A."/>
            <person name="Chen X.G."/>
            <person name="Waterhouse R.M."/>
            <person name="Komissarov A."/>
            <person name="Riehle M.M."/>
            <person name="Shouche Y."/>
            <person name="Sharakhova M.V."/>
            <person name="Lawson D."/>
            <person name="Pakpour N."/>
            <person name="Arensburger P."/>
            <person name="Davidson V.L."/>
            <person name="Eiglmeier K."/>
            <person name="Emrich S."/>
            <person name="George P."/>
            <person name="Kennedy R.C."/>
            <person name="Mane S.P."/>
            <person name="Maslen G."/>
            <person name="Oringanje C."/>
            <person name="Qi Y."/>
            <person name="Settlage R."/>
            <person name="Tojo M."/>
            <person name="Tubio J.M."/>
            <person name="Unger M.F."/>
            <person name="Wang B."/>
            <person name="Vernick K.D."/>
            <person name="Ribeiro J.M."/>
            <person name="James A.A."/>
            <person name="Michel K."/>
            <person name="Riehle M.A."/>
            <person name="Luckhart S."/>
            <person name="Sharakhov I.V."/>
            <person name="Tu Z."/>
        </authorList>
    </citation>
    <scope>NUCLEOTIDE SEQUENCE [LARGE SCALE GENOMIC DNA]</scope>
    <source>
        <strain evidence="10">Indian</strain>
    </source>
</reference>
<evidence type="ECO:0000313" key="10">
    <source>
        <dbReference type="Proteomes" id="UP000076408"/>
    </source>
</evidence>
<organism evidence="9 10">
    <name type="scientific">Anopheles stephensi</name>
    <name type="common">Indo-Pakistan malaria mosquito</name>
    <dbReference type="NCBI Taxonomy" id="30069"/>
    <lineage>
        <taxon>Eukaryota</taxon>
        <taxon>Metazoa</taxon>
        <taxon>Ecdysozoa</taxon>
        <taxon>Arthropoda</taxon>
        <taxon>Hexapoda</taxon>
        <taxon>Insecta</taxon>
        <taxon>Pterygota</taxon>
        <taxon>Neoptera</taxon>
        <taxon>Endopterygota</taxon>
        <taxon>Diptera</taxon>
        <taxon>Nematocera</taxon>
        <taxon>Culicoidea</taxon>
        <taxon>Culicidae</taxon>
        <taxon>Anophelinae</taxon>
        <taxon>Anopheles</taxon>
    </lineage>
</organism>
<dbReference type="GO" id="GO:0006891">
    <property type="term" value="P:intra-Golgi vesicle-mediated transport"/>
    <property type="evidence" value="ECO:0007669"/>
    <property type="project" value="InterPro"/>
</dbReference>
<dbReference type="EnsemblMetazoa" id="ASTEI06828-RA">
    <property type="protein sequence ID" value="ASTEI06828-PA"/>
    <property type="gene ID" value="ASTEI06828"/>
</dbReference>
<evidence type="ECO:0000256" key="2">
    <source>
        <dbReference type="ARBA" id="ARBA00020974"/>
    </source>
</evidence>
<keyword evidence="3" id="KW-0333">Golgi apparatus</keyword>
<dbReference type="VEuPathDB" id="VectorBase:ASTEI06828"/>
<dbReference type="InterPro" id="IPR049176">
    <property type="entry name" value="COG5_N"/>
</dbReference>
<evidence type="ECO:0000259" key="7">
    <source>
        <dbReference type="Pfam" id="PF10392"/>
    </source>
</evidence>
<dbReference type="GO" id="GO:0017119">
    <property type="term" value="C:Golgi transport complex"/>
    <property type="evidence" value="ECO:0007669"/>
    <property type="project" value="InterPro"/>
</dbReference>
<protein>
    <recommendedName>
        <fullName evidence="2">Conserved oligomeric Golgi complex subunit 5</fullName>
    </recommendedName>
</protein>
<dbReference type="PANTHER" id="PTHR13228">
    <property type="entry name" value="CONSERVED OLIGOMERIC GOLGI COMPLEX COMPONENT 5"/>
    <property type="match status" value="1"/>
</dbReference>
<dbReference type="AlphaFoldDB" id="A0A182YEE5"/>
<dbReference type="OMA" id="FEILAMC"/>
<keyword evidence="6" id="KW-0812">Transmembrane</keyword>
<dbReference type="GO" id="GO:0000139">
    <property type="term" value="C:Golgi membrane"/>
    <property type="evidence" value="ECO:0007669"/>
    <property type="project" value="UniProtKB-SubCell"/>
</dbReference>
<evidence type="ECO:0000256" key="1">
    <source>
        <dbReference type="ARBA" id="ARBA00004395"/>
    </source>
</evidence>
<evidence type="ECO:0000313" key="9">
    <source>
        <dbReference type="EnsemblMetazoa" id="ASTEI06828-PA"/>
    </source>
</evidence>
<feature type="region of interest" description="Disordered" evidence="5">
    <location>
        <begin position="246"/>
        <end position="271"/>
    </location>
</feature>
<keyword evidence="6" id="KW-1133">Transmembrane helix</keyword>
<comment type="subcellular location">
    <subcellularLocation>
        <location evidence="1">Golgi apparatus membrane</location>
        <topology evidence="1">Peripheral membrane protein</topology>
    </subcellularLocation>
</comment>
<dbReference type="PANTHER" id="PTHR13228:SF3">
    <property type="entry name" value="CONSERVED OLIGOMERIC GOLGI COMPLEX SUBUNIT 5"/>
    <property type="match status" value="1"/>
</dbReference>
<evidence type="ECO:0000256" key="4">
    <source>
        <dbReference type="ARBA" id="ARBA00023136"/>
    </source>
</evidence>
<feature type="domain" description="Conserved oligomeric Golgi complex subunit 5 helical" evidence="8">
    <location>
        <begin position="159"/>
        <end position="360"/>
    </location>
</feature>
<feature type="transmembrane region" description="Helical" evidence="6">
    <location>
        <begin position="776"/>
        <end position="803"/>
    </location>
</feature>
<feature type="domain" description="Conserved oligomeric Golgi complex subunit 5 N-terminal" evidence="7">
    <location>
        <begin position="32"/>
        <end position="132"/>
    </location>
</feature>
<keyword evidence="4 6" id="KW-0472">Membrane</keyword>
<evidence type="ECO:0000256" key="5">
    <source>
        <dbReference type="SAM" id="MobiDB-lite"/>
    </source>
</evidence>
<keyword evidence="10" id="KW-1185">Reference proteome</keyword>
<reference evidence="9" key="2">
    <citation type="submission" date="2020-05" db="UniProtKB">
        <authorList>
            <consortium name="EnsemblMetazoa"/>
        </authorList>
    </citation>
    <scope>IDENTIFICATION</scope>
    <source>
        <strain evidence="9">Indian</strain>
    </source>
</reference>
<evidence type="ECO:0000256" key="6">
    <source>
        <dbReference type="SAM" id="Phobius"/>
    </source>
</evidence>
<dbReference type="Pfam" id="PF20649">
    <property type="entry name" value="COG5_C"/>
    <property type="match status" value="1"/>
</dbReference>
<evidence type="ECO:0000259" key="8">
    <source>
        <dbReference type="Pfam" id="PF20649"/>
    </source>
</evidence>
<sequence length="969" mass="108981">MTDELCDKIENDEFYKNFLVDKPSPELQLTVAISDQITKLSEGIEQLSSALQKQVREQYGALLSQAKHAGTLNASIESISSHIETLRFGAERLRRQITVPYDVLETQTKVLGRLHEASHVLRQCARFLQVHKALDSTTDLAEQASIVNELEGLMEDVDLTKIDFLREEISTVKKAKQRLLKVANRDLFEGILKNKHGQVGVCVRIFHNLKILPKCLNNVLETFSNYLKDAIKESFAGTDVAKLRKTGASSPAKERHESRQLKGPGKAPTLTNSSNFRTKLWQALEWLFLDEMYGHCTQVLFLQKCLLELPLGDEYTLAKEFDRKFWTNLEKQLVSSFKSAQSHVTQTLQQGLPKLLSLARGLETKIDQHFTFGEKVFGSLEAGYLEKCANNFKVALVDIDFPNQEVIDGLVRVASTELNAAIVDPRLIGLVTGVLCVSNKDLWNKIERNVKLGTETQQVFDNPNVAQSQNITLANIIFYHHEAINRLVQNLGTKFSSLDASKRLTSSLVEGKTITMAILQPLIASIHSAVNVILLSMHREPGLNSNNISTAGPSLYMKELQDFIVRSWSTHILPFNDRSMIEEAGRNLAIRCIELFVQNLATIRPISMPGRQRLKADCHHLEGALKPIVPDLSSLGKSFRLLRAIASLYTANPQELVEQTAEEGGVVPPYIVLFMLFGHAGNDMASPHVTAGWGNEKLLQWLESHSAERERLELITGALQKYRTVIRQKNITQYDPVYPIVTNYLENQKKRKSSSTDVASGRQRGPFHSAVYPFGWGWGIAAFVIAIVKGAIWLGIIMIWAFFKGFPAKHGCAPIILRESVPYYHDHHHHDHHEEIIWDKPPHRRRSIREAVQPGQESDLLLTDMMTDLAFSFLGVHTTDCRKRFVCEVDVRAKSDFLLKLGTRMFGVDIFRKYRSPGDVAAESIEQCAELYGMCKASGSSITMNVMEGNMQGSIDDYDEVGGNQVQQR</sequence>
<dbReference type="VEuPathDB" id="VectorBase:ASTEI20_040973"/>
<evidence type="ECO:0000256" key="3">
    <source>
        <dbReference type="ARBA" id="ARBA00023034"/>
    </source>
</evidence>
<dbReference type="InterPro" id="IPR019465">
    <property type="entry name" value="Cog5"/>
</dbReference>
<proteinExistence type="predicted"/>
<dbReference type="VEuPathDB" id="VectorBase:ASTE001222"/>
<dbReference type="Proteomes" id="UP000076408">
    <property type="component" value="Unassembled WGS sequence"/>
</dbReference>